<proteinExistence type="predicted"/>
<dbReference type="EMBL" id="AFRT01002132">
    <property type="protein sequence ID" value="ELU38536.1"/>
    <property type="molecule type" value="Genomic_DNA"/>
</dbReference>
<gene>
    <name evidence="1" type="ORF">AG1IA_07443</name>
</gene>
<dbReference type="Proteomes" id="UP000011668">
    <property type="component" value="Unassembled WGS sequence"/>
</dbReference>
<organism evidence="1 2">
    <name type="scientific">Thanatephorus cucumeris (strain AG1-IA)</name>
    <name type="common">Rice sheath blight fungus</name>
    <name type="synonym">Rhizoctonia solani</name>
    <dbReference type="NCBI Taxonomy" id="983506"/>
    <lineage>
        <taxon>Eukaryota</taxon>
        <taxon>Fungi</taxon>
        <taxon>Dikarya</taxon>
        <taxon>Basidiomycota</taxon>
        <taxon>Agaricomycotina</taxon>
        <taxon>Agaricomycetes</taxon>
        <taxon>Cantharellales</taxon>
        <taxon>Ceratobasidiaceae</taxon>
        <taxon>Rhizoctonia</taxon>
        <taxon>Rhizoctonia solani AG-1</taxon>
    </lineage>
</organism>
<protein>
    <submittedName>
        <fullName evidence="1">Uncharacterized protein</fullName>
    </submittedName>
</protein>
<name>L8WK15_THACA</name>
<dbReference type="HOGENOM" id="CLU_774291_0_0_1"/>
<reference evidence="1 2" key="1">
    <citation type="journal article" date="2013" name="Nat. Commun.">
        <title>The evolution and pathogenic mechanisms of the rice sheath blight pathogen.</title>
        <authorList>
            <person name="Zheng A."/>
            <person name="Lin R."/>
            <person name="Xu L."/>
            <person name="Qin P."/>
            <person name="Tang C."/>
            <person name="Ai P."/>
            <person name="Zhang D."/>
            <person name="Liu Y."/>
            <person name="Sun Z."/>
            <person name="Feng H."/>
            <person name="Wang Y."/>
            <person name="Chen Y."/>
            <person name="Liang X."/>
            <person name="Fu R."/>
            <person name="Li Q."/>
            <person name="Zhang J."/>
            <person name="Yu X."/>
            <person name="Xie Z."/>
            <person name="Ding L."/>
            <person name="Guan P."/>
            <person name="Tang J."/>
            <person name="Liang Y."/>
            <person name="Wang S."/>
            <person name="Deng Q."/>
            <person name="Li S."/>
            <person name="Zhu J."/>
            <person name="Wang L."/>
            <person name="Liu H."/>
            <person name="Li P."/>
        </authorList>
    </citation>
    <scope>NUCLEOTIDE SEQUENCE [LARGE SCALE GENOMIC DNA]</scope>
    <source>
        <strain evidence="2">AG-1 IA</strain>
    </source>
</reference>
<keyword evidence="2" id="KW-1185">Reference proteome</keyword>
<evidence type="ECO:0000313" key="1">
    <source>
        <dbReference type="EMBL" id="ELU38536.1"/>
    </source>
</evidence>
<sequence>MSTRTAVGQDYKSVDDGLRYQVCGASQTTYGGINSDEEIKYVSGMICTFATIIRVSHHYGLWRLATQTSSSSGRIQWYWQRYMAITTMMLVCVLEFGTCSARGNDRLDIFRDSLSNSEPQCHKSSLRRVQLTWAVIAPSIACRRPSVSRRPYVCSGEHIRNLDTDSKCSGKGHNLRVILFPAQFNAKGKILCVPASRPVASTNVSTNVRISTISPVSGWIKNGIKSSSGDSRIYADVKSLKKTTIEFETLGKVTLGSRPCQVIVDHLLSFSRCRHDLLDNLGKGFVKVLKLHFLPYCEIMEQMEKSEPKLTTIFWNPARSSNGSVDSRCDNDVATANPGSGAVKIFSTYANASANFVQ</sequence>
<accession>L8WK15</accession>
<dbReference type="AlphaFoldDB" id="L8WK15"/>
<comment type="caution">
    <text evidence="1">The sequence shown here is derived from an EMBL/GenBank/DDBJ whole genome shotgun (WGS) entry which is preliminary data.</text>
</comment>
<evidence type="ECO:0000313" key="2">
    <source>
        <dbReference type="Proteomes" id="UP000011668"/>
    </source>
</evidence>